<accession>A0A4R9J9H3</accession>
<sequence>MSSRRPKTDILSPELLRQAAESARRKAFRKNLPIAIYENGVVVLLYKDGTKKFPEEVSKKISHK</sequence>
<evidence type="ECO:0000313" key="1">
    <source>
        <dbReference type="EMBL" id="TGL35456.1"/>
    </source>
</evidence>
<gene>
    <name evidence="1" type="ORF">EHQ52_13420</name>
</gene>
<evidence type="ECO:0000313" key="2">
    <source>
        <dbReference type="Proteomes" id="UP000297871"/>
    </source>
</evidence>
<comment type="caution">
    <text evidence="1">The sequence shown here is derived from an EMBL/GenBank/DDBJ whole genome shotgun (WGS) entry which is preliminary data.</text>
</comment>
<organism evidence="1 2">
    <name type="scientific">Leptospira koniambonensis</name>
    <dbReference type="NCBI Taxonomy" id="2484950"/>
    <lineage>
        <taxon>Bacteria</taxon>
        <taxon>Pseudomonadati</taxon>
        <taxon>Spirochaetota</taxon>
        <taxon>Spirochaetia</taxon>
        <taxon>Leptospirales</taxon>
        <taxon>Leptospiraceae</taxon>
        <taxon>Leptospira</taxon>
    </lineage>
</organism>
<dbReference type="AlphaFoldDB" id="A0A4R9J9H3"/>
<dbReference type="Proteomes" id="UP000297871">
    <property type="component" value="Unassembled WGS sequence"/>
</dbReference>
<proteinExistence type="predicted"/>
<keyword evidence="2" id="KW-1185">Reference proteome</keyword>
<protein>
    <submittedName>
        <fullName evidence="1">Uncharacterized protein</fullName>
    </submittedName>
</protein>
<dbReference type="RefSeq" id="WP_135615629.1">
    <property type="nucleotide sequence ID" value="NZ_RQFY01000004.1"/>
</dbReference>
<reference evidence="1" key="1">
    <citation type="journal article" date="2019" name="PLoS Negl. Trop. Dis.">
        <title>Revisiting the worldwide diversity of Leptospira species in the environment.</title>
        <authorList>
            <person name="Vincent A.T."/>
            <person name="Schiettekatte O."/>
            <person name="Bourhy P."/>
            <person name="Veyrier F.J."/>
            <person name="Picardeau M."/>
        </authorList>
    </citation>
    <scope>NUCLEOTIDE SEQUENCE [LARGE SCALE GENOMIC DNA]</scope>
    <source>
        <strain evidence="1">201800265</strain>
    </source>
</reference>
<dbReference type="EMBL" id="RQFY01000004">
    <property type="protein sequence ID" value="TGL35456.1"/>
    <property type="molecule type" value="Genomic_DNA"/>
</dbReference>
<name>A0A4R9J9H3_9LEPT</name>